<reference evidence="1" key="1">
    <citation type="submission" date="2018-11" db="EMBL/GenBank/DDBJ databases">
        <authorList>
            <consortium name="Pathogen Informatics"/>
        </authorList>
    </citation>
    <scope>NUCLEOTIDE SEQUENCE</scope>
</reference>
<gene>
    <name evidence="1" type="ORF">PXEA_LOCUS9707</name>
</gene>
<proteinExistence type="predicted"/>
<dbReference type="AlphaFoldDB" id="A0A3S4ZNZ9"/>
<feature type="non-terminal residue" evidence="1">
    <location>
        <position position="1"/>
    </location>
</feature>
<dbReference type="Proteomes" id="UP000784294">
    <property type="component" value="Unassembled WGS sequence"/>
</dbReference>
<protein>
    <submittedName>
        <fullName evidence="1">Uncharacterized protein</fullName>
    </submittedName>
</protein>
<name>A0A3S4ZNZ9_9PLAT</name>
<comment type="caution">
    <text evidence="1">The sequence shown here is derived from an EMBL/GenBank/DDBJ whole genome shotgun (WGS) entry which is preliminary data.</text>
</comment>
<keyword evidence="2" id="KW-1185">Reference proteome</keyword>
<sequence length="314" mass="35450">MSEDDPQRNIVPTSAFFGIDIVDYLKDLDGLWIASYDEALNLSFKTDQPRTLLDVQEAEAKLHGINRVTEALRRDFHLRLSPAKLKLQHYALRQTAFILHSCQRLLISVIAYKRHNRNSLHGNANALGFGYENFLSPTSVSRAAFSPIQYQLEIPIPKSDLNPPSQADLCNYIELLDKINNLLQVVNYLWLLQLELRELIKLNKGLNKDLTNPHYKVIPILAASHHLASVPARPKTLSDYSHPRHLESPTSLPNSFTMEWPLKLLDCEVLVCTPVSDEGIVSDCYDVCRPPSPGYHGSFSPDVLNVDDSTSEKV</sequence>
<evidence type="ECO:0000313" key="2">
    <source>
        <dbReference type="Proteomes" id="UP000784294"/>
    </source>
</evidence>
<organism evidence="1 2">
    <name type="scientific">Protopolystoma xenopodis</name>
    <dbReference type="NCBI Taxonomy" id="117903"/>
    <lineage>
        <taxon>Eukaryota</taxon>
        <taxon>Metazoa</taxon>
        <taxon>Spiralia</taxon>
        <taxon>Lophotrochozoa</taxon>
        <taxon>Platyhelminthes</taxon>
        <taxon>Monogenea</taxon>
        <taxon>Polyopisthocotylea</taxon>
        <taxon>Polystomatidea</taxon>
        <taxon>Polystomatidae</taxon>
        <taxon>Protopolystoma</taxon>
    </lineage>
</organism>
<evidence type="ECO:0000313" key="1">
    <source>
        <dbReference type="EMBL" id="VEL16267.1"/>
    </source>
</evidence>
<dbReference type="EMBL" id="CAAALY010027798">
    <property type="protein sequence ID" value="VEL16267.1"/>
    <property type="molecule type" value="Genomic_DNA"/>
</dbReference>
<accession>A0A3S4ZNZ9</accession>